<feature type="transmembrane region" description="Helical" evidence="1">
    <location>
        <begin position="162"/>
        <end position="182"/>
    </location>
</feature>
<feature type="transmembrane region" description="Helical" evidence="1">
    <location>
        <begin position="265"/>
        <end position="285"/>
    </location>
</feature>
<protein>
    <submittedName>
        <fullName evidence="2">(Mediterranean fruit fly) hypothetical protein</fullName>
    </submittedName>
</protein>
<feature type="transmembrane region" description="Helical" evidence="1">
    <location>
        <begin position="391"/>
        <end position="410"/>
    </location>
</feature>
<feature type="transmembrane region" description="Helical" evidence="1">
    <location>
        <begin position="347"/>
        <end position="371"/>
    </location>
</feature>
<keyword evidence="3" id="KW-1185">Reference proteome</keyword>
<proteinExistence type="predicted"/>
<comment type="caution">
    <text evidence="2">The sequence shown here is derived from an EMBL/GenBank/DDBJ whole genome shotgun (WGS) entry which is preliminary data.</text>
</comment>
<evidence type="ECO:0000256" key="1">
    <source>
        <dbReference type="SAM" id="Phobius"/>
    </source>
</evidence>
<gene>
    <name evidence="2" type="ORF">CCAP1982_LOCUS14918</name>
</gene>
<keyword evidence="1" id="KW-0812">Transmembrane</keyword>
<feature type="transmembrane region" description="Helical" evidence="1">
    <location>
        <begin position="202"/>
        <end position="219"/>
    </location>
</feature>
<dbReference type="AlphaFoldDB" id="A0A811V588"/>
<feature type="transmembrane region" description="Helical" evidence="1">
    <location>
        <begin position="422"/>
        <end position="443"/>
    </location>
</feature>
<organism evidence="2 3">
    <name type="scientific">Ceratitis capitata</name>
    <name type="common">Mediterranean fruit fly</name>
    <name type="synonym">Tephritis capitata</name>
    <dbReference type="NCBI Taxonomy" id="7213"/>
    <lineage>
        <taxon>Eukaryota</taxon>
        <taxon>Metazoa</taxon>
        <taxon>Ecdysozoa</taxon>
        <taxon>Arthropoda</taxon>
        <taxon>Hexapoda</taxon>
        <taxon>Insecta</taxon>
        <taxon>Pterygota</taxon>
        <taxon>Neoptera</taxon>
        <taxon>Endopterygota</taxon>
        <taxon>Diptera</taxon>
        <taxon>Brachycera</taxon>
        <taxon>Muscomorpha</taxon>
        <taxon>Tephritoidea</taxon>
        <taxon>Tephritidae</taxon>
        <taxon>Ceratitis</taxon>
        <taxon>Ceratitis</taxon>
    </lineage>
</organism>
<accession>A0A811V588</accession>
<sequence>MYGFGMALIAVNKNVYTSPLRCVVDLSVILLGNIYIFLLIHFKTKSDNLPKDEQFDLKLGLHAKLLIVAYLVYLFAQLYDPFKKLMGKSKRVANVMAAPEEIEGEIVIEDVLEEVAAYVSANDNPSVLKENFRPLYGDIFGKNIIPNLLTLLNWCSLKSYQYGVIIVSILMILPNLFISSIICNAPKESYSTLITELSGKTFTMYGFGMALIAVNKNVYTSPLRCVVDLSVILLGNIYIFLLIHFKTKSDNLPKDEQFDLKLGLHAKLLIVAYLVYLFAQLYDPFKKLMGKSKRVANVMAAPEEIEGEIVIEDVLEEVAAYVSANDNPSVLKENFRPLYGDIFGKKFIVLNILCIFSIFGLFTAFMIYHLIVMEIDTIIQQCLQYAAGWNIDAVTVISSSFSNGFTEIMLIHEIIKCGEEDIAFGLVIGLVVYNTLGGFPVMLLQPCFDASSIMFLTNSNSTLHVFLFMLIAYNFFALVISNFELRRSYGVFLFIFCCIFFLFIILIACECIHSYGSQHSPIALYETTAHANWS</sequence>
<feature type="transmembrane region" description="Helical" evidence="1">
    <location>
        <begin position="226"/>
        <end position="245"/>
    </location>
</feature>
<feature type="transmembrane region" description="Helical" evidence="1">
    <location>
        <begin position="20"/>
        <end position="41"/>
    </location>
</feature>
<name>A0A811V588_CERCA</name>
<feature type="transmembrane region" description="Helical" evidence="1">
    <location>
        <begin position="490"/>
        <end position="508"/>
    </location>
</feature>
<feature type="transmembrane region" description="Helical" evidence="1">
    <location>
        <begin position="61"/>
        <end position="79"/>
    </location>
</feature>
<evidence type="ECO:0000313" key="2">
    <source>
        <dbReference type="EMBL" id="CAD7006609.1"/>
    </source>
</evidence>
<evidence type="ECO:0000313" key="3">
    <source>
        <dbReference type="Proteomes" id="UP000606786"/>
    </source>
</evidence>
<keyword evidence="1" id="KW-0472">Membrane</keyword>
<reference evidence="2" key="1">
    <citation type="submission" date="2020-11" db="EMBL/GenBank/DDBJ databases">
        <authorList>
            <person name="Whitehead M."/>
        </authorList>
    </citation>
    <scope>NUCLEOTIDE SEQUENCE</scope>
    <source>
        <strain evidence="2">EGII</strain>
    </source>
</reference>
<feature type="transmembrane region" description="Helical" evidence="1">
    <location>
        <begin position="463"/>
        <end position="483"/>
    </location>
</feature>
<keyword evidence="1" id="KW-1133">Transmembrane helix</keyword>
<dbReference type="OrthoDB" id="8023723at2759"/>
<dbReference type="EMBL" id="CAJHJT010000034">
    <property type="protein sequence ID" value="CAD7006609.1"/>
    <property type="molecule type" value="Genomic_DNA"/>
</dbReference>
<dbReference type="Proteomes" id="UP000606786">
    <property type="component" value="Unassembled WGS sequence"/>
</dbReference>